<dbReference type="SUPFAM" id="SSF56112">
    <property type="entry name" value="Protein kinase-like (PK-like)"/>
    <property type="match status" value="1"/>
</dbReference>
<dbReference type="EMBL" id="WIUZ02000012">
    <property type="protein sequence ID" value="KAF9782056.1"/>
    <property type="molecule type" value="Genomic_DNA"/>
</dbReference>
<dbReference type="Gene3D" id="1.10.510.10">
    <property type="entry name" value="Transferase(Phosphotransferase) domain 1"/>
    <property type="match status" value="1"/>
</dbReference>
<dbReference type="Proteomes" id="UP000736335">
    <property type="component" value="Unassembled WGS sequence"/>
</dbReference>
<dbReference type="GO" id="GO:0005524">
    <property type="term" value="F:ATP binding"/>
    <property type="evidence" value="ECO:0007669"/>
    <property type="project" value="InterPro"/>
</dbReference>
<reference evidence="2" key="2">
    <citation type="submission" date="2020-11" db="EMBL/GenBank/DDBJ databases">
        <authorList>
            <consortium name="DOE Joint Genome Institute"/>
            <person name="Kuo A."/>
            <person name="Miyauchi S."/>
            <person name="Kiss E."/>
            <person name="Drula E."/>
            <person name="Kohler A."/>
            <person name="Sanchez-Garcia M."/>
            <person name="Andreopoulos B."/>
            <person name="Barry K.W."/>
            <person name="Bonito G."/>
            <person name="Buee M."/>
            <person name="Carver A."/>
            <person name="Chen C."/>
            <person name="Cichocki N."/>
            <person name="Clum A."/>
            <person name="Culley D."/>
            <person name="Crous P.W."/>
            <person name="Fauchery L."/>
            <person name="Girlanda M."/>
            <person name="Hayes R."/>
            <person name="Keri Z."/>
            <person name="Labutti K."/>
            <person name="Lipzen A."/>
            <person name="Lombard V."/>
            <person name="Magnuson J."/>
            <person name="Maillard F."/>
            <person name="Morin E."/>
            <person name="Murat C."/>
            <person name="Nolan M."/>
            <person name="Ohm R."/>
            <person name="Pangilinan J."/>
            <person name="Pereira M."/>
            <person name="Perotto S."/>
            <person name="Peter M."/>
            <person name="Riley R."/>
            <person name="Sitrit Y."/>
            <person name="Stielow B."/>
            <person name="Szollosi G."/>
            <person name="Zifcakova L."/>
            <person name="Stursova M."/>
            <person name="Spatafora J.W."/>
            <person name="Tedersoo L."/>
            <person name="Vaario L.-M."/>
            <person name="Yamada A."/>
            <person name="Yan M."/>
            <person name="Wang P."/>
            <person name="Xu J."/>
            <person name="Bruns T."/>
            <person name="Baldrian P."/>
            <person name="Vilgalys R."/>
            <person name="Henrissat B."/>
            <person name="Grigoriev I.V."/>
            <person name="Hibbett D."/>
            <person name="Nagy L.G."/>
            <person name="Martin F.M."/>
        </authorList>
    </citation>
    <scope>NUCLEOTIDE SEQUENCE</scope>
    <source>
        <strain evidence="2">UH-Tt-Lm1</strain>
    </source>
</reference>
<evidence type="ECO:0000313" key="3">
    <source>
        <dbReference type="Proteomes" id="UP000736335"/>
    </source>
</evidence>
<name>A0A9P6L490_9AGAM</name>
<dbReference type="OrthoDB" id="3250989at2759"/>
<reference evidence="2" key="1">
    <citation type="journal article" date="2020" name="Nat. Commun.">
        <title>Large-scale genome sequencing of mycorrhizal fungi provides insights into the early evolution of symbiotic traits.</title>
        <authorList>
            <person name="Miyauchi S."/>
            <person name="Kiss E."/>
            <person name="Kuo A."/>
            <person name="Drula E."/>
            <person name="Kohler A."/>
            <person name="Sanchez-Garcia M."/>
            <person name="Morin E."/>
            <person name="Andreopoulos B."/>
            <person name="Barry K.W."/>
            <person name="Bonito G."/>
            <person name="Buee M."/>
            <person name="Carver A."/>
            <person name="Chen C."/>
            <person name="Cichocki N."/>
            <person name="Clum A."/>
            <person name="Culley D."/>
            <person name="Crous P.W."/>
            <person name="Fauchery L."/>
            <person name="Girlanda M."/>
            <person name="Hayes R.D."/>
            <person name="Keri Z."/>
            <person name="LaButti K."/>
            <person name="Lipzen A."/>
            <person name="Lombard V."/>
            <person name="Magnuson J."/>
            <person name="Maillard F."/>
            <person name="Murat C."/>
            <person name="Nolan M."/>
            <person name="Ohm R.A."/>
            <person name="Pangilinan J."/>
            <person name="Pereira M.F."/>
            <person name="Perotto S."/>
            <person name="Peter M."/>
            <person name="Pfister S."/>
            <person name="Riley R."/>
            <person name="Sitrit Y."/>
            <person name="Stielow J.B."/>
            <person name="Szollosi G."/>
            <person name="Zifcakova L."/>
            <person name="Stursova M."/>
            <person name="Spatafora J.W."/>
            <person name="Tedersoo L."/>
            <person name="Vaario L.M."/>
            <person name="Yamada A."/>
            <person name="Yan M."/>
            <person name="Wang P."/>
            <person name="Xu J."/>
            <person name="Bruns T."/>
            <person name="Baldrian P."/>
            <person name="Vilgalys R."/>
            <person name="Dunand C."/>
            <person name="Henrissat B."/>
            <person name="Grigoriev I.V."/>
            <person name="Hibbett D."/>
            <person name="Nagy L.G."/>
            <person name="Martin F.M."/>
        </authorList>
    </citation>
    <scope>NUCLEOTIDE SEQUENCE</scope>
    <source>
        <strain evidence="2">UH-Tt-Lm1</strain>
    </source>
</reference>
<dbReference type="AlphaFoldDB" id="A0A9P6L490"/>
<dbReference type="PROSITE" id="PS50011">
    <property type="entry name" value="PROTEIN_KINASE_DOM"/>
    <property type="match status" value="1"/>
</dbReference>
<keyword evidence="3" id="KW-1185">Reference proteome</keyword>
<accession>A0A9P6L490</accession>
<dbReference type="InterPro" id="IPR000719">
    <property type="entry name" value="Prot_kinase_dom"/>
</dbReference>
<feature type="domain" description="Protein kinase" evidence="1">
    <location>
        <begin position="407"/>
        <end position="603"/>
    </location>
</feature>
<dbReference type="GO" id="GO:0004672">
    <property type="term" value="F:protein kinase activity"/>
    <property type="evidence" value="ECO:0007669"/>
    <property type="project" value="InterPro"/>
</dbReference>
<protein>
    <recommendedName>
        <fullName evidence="1">Protein kinase domain-containing protein</fullName>
    </recommendedName>
</protein>
<gene>
    <name evidence="2" type="ORF">BJ322DRAFT_1212559</name>
</gene>
<dbReference type="InterPro" id="IPR011009">
    <property type="entry name" value="Kinase-like_dom_sf"/>
</dbReference>
<evidence type="ECO:0000259" key="1">
    <source>
        <dbReference type="PROSITE" id="PS50011"/>
    </source>
</evidence>
<sequence length="603" mass="67385">MTSTVDYIVAYPHPDVHPSDSVQRISMCLRATVKDLHDRLVLLFPEHATQLKKATFRKALNLATSNVNTTSRGPVRKWIHDREGEEMPMYLLLKECFPDSPDVPTSYSIQIVAVTNEILEDADYLDDTNGNALRMHTRSKEAEQLGTSLAPSDSIKDPHNVKATVYNPGGPRYGRPSFRFGPPTVLFNNSLAVLKYDLEHLEKLTPTFVYVNAAFKLVTAATGFFDNEAERGKEIEQILPAFFGQNVKWGTPIADGKAKPDGVLFEGPYACLIFELKNEPGLGGDPFLQSLVVYEKVIKHQYSGFTSRSNFPVVLLSMAGNCLVVSTAIYTDAVYADKLLTIDLHLGLCGPANVLRVARVFTAISECTDELSRYYRRLQPEAHPSVMYPSPTADPPENQSQIPRLEFFAKVDHASGTQLAIFDEANKRHAIYLANRACSSTGSTSTEVVLVKFTASYDEEAHLLLAKHVPPLAPKLYSCHRVIGGLKMVVMEYLSNASPLHRFFPPNPVPYSLKDEVVRHSLKKALELLHSKNLVFGDLRVANVLYSHEGDRVFLVDFDWVGKHQESRYSPCLNPEAKLGVDKWQVMEKAHDEANLKAILKWL</sequence>
<evidence type="ECO:0000313" key="2">
    <source>
        <dbReference type="EMBL" id="KAF9782056.1"/>
    </source>
</evidence>
<comment type="caution">
    <text evidence="2">The sequence shown here is derived from an EMBL/GenBank/DDBJ whole genome shotgun (WGS) entry which is preliminary data.</text>
</comment>
<organism evidence="2 3">
    <name type="scientific">Thelephora terrestris</name>
    <dbReference type="NCBI Taxonomy" id="56493"/>
    <lineage>
        <taxon>Eukaryota</taxon>
        <taxon>Fungi</taxon>
        <taxon>Dikarya</taxon>
        <taxon>Basidiomycota</taxon>
        <taxon>Agaricomycotina</taxon>
        <taxon>Agaricomycetes</taxon>
        <taxon>Thelephorales</taxon>
        <taxon>Thelephoraceae</taxon>
        <taxon>Thelephora</taxon>
    </lineage>
</organism>
<proteinExistence type="predicted"/>